<protein>
    <recommendedName>
        <fullName evidence="3">Phage antitermination protein Q</fullName>
    </recommendedName>
</protein>
<evidence type="ECO:0000313" key="1">
    <source>
        <dbReference type="EMBL" id="SEI99453.1"/>
    </source>
</evidence>
<gene>
    <name evidence="1" type="ORF">SAMN04244572_02370</name>
</gene>
<organism evidence="1 2">
    <name type="scientific">Azotobacter beijerinckii</name>
    <dbReference type="NCBI Taxonomy" id="170623"/>
    <lineage>
        <taxon>Bacteria</taxon>
        <taxon>Pseudomonadati</taxon>
        <taxon>Pseudomonadota</taxon>
        <taxon>Gammaproteobacteria</taxon>
        <taxon>Pseudomonadales</taxon>
        <taxon>Pseudomonadaceae</taxon>
        <taxon>Azotobacter</taxon>
    </lineage>
</organism>
<dbReference type="Proteomes" id="UP000199250">
    <property type="component" value="Unassembled WGS sequence"/>
</dbReference>
<evidence type="ECO:0008006" key="3">
    <source>
        <dbReference type="Google" id="ProtNLM"/>
    </source>
</evidence>
<dbReference type="RefSeq" id="WP_090731797.1">
    <property type="nucleotide sequence ID" value="NZ_FNYQ01000037.1"/>
</dbReference>
<name>A0A1H6V4E9_9GAMM</name>
<dbReference type="OrthoDB" id="7014261at2"/>
<dbReference type="EMBL" id="FNYQ01000037">
    <property type="protein sequence ID" value="SEI99453.1"/>
    <property type="molecule type" value="Genomic_DNA"/>
</dbReference>
<proteinExistence type="predicted"/>
<dbReference type="AlphaFoldDB" id="A0A1H6V4E9"/>
<accession>A0A1H6V4E9</accession>
<reference evidence="1 2" key="1">
    <citation type="submission" date="2016-10" db="EMBL/GenBank/DDBJ databases">
        <authorList>
            <person name="de Groot N.N."/>
        </authorList>
    </citation>
    <scope>NUCLEOTIDE SEQUENCE [LARGE SCALE GENOMIC DNA]</scope>
    <source>
        <strain evidence="1 2">DSM 373</strain>
    </source>
</reference>
<sequence length="120" mass="13590">MIKVIDDLLRQWAVWRLAPGSGLEGGSGSMLGALVENQGVLIRSTSGARCPLDRIADIELIYTTRLPADMRTLMRLHYVEQNLPDDYKWRAVKCSRAQFYRRLDLLHASIAELLVNRHAA</sequence>
<evidence type="ECO:0000313" key="2">
    <source>
        <dbReference type="Proteomes" id="UP000199250"/>
    </source>
</evidence>